<evidence type="ECO:0000256" key="6">
    <source>
        <dbReference type="ARBA" id="ARBA00022692"/>
    </source>
</evidence>
<evidence type="ECO:0000313" key="10">
    <source>
        <dbReference type="EMBL" id="KCZ83163.1"/>
    </source>
</evidence>
<keyword evidence="6 9" id="KW-0812">Transmembrane</keyword>
<accession>A0A069E6F5</accession>
<comment type="caution">
    <text evidence="10">The sequence shown here is derived from an EMBL/GenBank/DDBJ whole genome shotgun (WGS) entry which is preliminary data.</text>
</comment>
<dbReference type="Proteomes" id="UP000027446">
    <property type="component" value="Unassembled WGS sequence"/>
</dbReference>
<evidence type="ECO:0000256" key="2">
    <source>
        <dbReference type="ARBA" id="ARBA00004953"/>
    </source>
</evidence>
<dbReference type="UniPathway" id="UPA00148"/>
<gene>
    <name evidence="9" type="primary">cobD</name>
    <name evidence="10" type="ORF">HAD_15787</name>
</gene>
<evidence type="ECO:0000256" key="9">
    <source>
        <dbReference type="HAMAP-Rule" id="MF_00024"/>
    </source>
</evidence>
<dbReference type="eggNOG" id="COG1270">
    <property type="taxonomic scope" value="Bacteria"/>
</dbReference>
<evidence type="ECO:0000256" key="1">
    <source>
        <dbReference type="ARBA" id="ARBA00004651"/>
    </source>
</evidence>
<organism evidence="10 11">
    <name type="scientific">Hyphomonas adhaerens MHS-3</name>
    <dbReference type="NCBI Taxonomy" id="1280949"/>
    <lineage>
        <taxon>Bacteria</taxon>
        <taxon>Pseudomonadati</taxon>
        <taxon>Pseudomonadota</taxon>
        <taxon>Alphaproteobacteria</taxon>
        <taxon>Hyphomonadales</taxon>
        <taxon>Hyphomonadaceae</taxon>
        <taxon>Hyphomonas</taxon>
    </lineage>
</organism>
<dbReference type="GO" id="GO:0009236">
    <property type="term" value="P:cobalamin biosynthetic process"/>
    <property type="evidence" value="ECO:0007669"/>
    <property type="project" value="UniProtKB-UniRule"/>
</dbReference>
<dbReference type="InterPro" id="IPR004485">
    <property type="entry name" value="Cobalamin_biosynth_CobD/CbiB"/>
</dbReference>
<sequence>MSPAALMLAAWAIEIAFGWPNWLFRLIRHPVVWFGILVRWLVKAFNQDGWPHTTRYIAGMVASLFAVSLATASAWLLAERLPDTPGGFLLEAFIASILLASRSLYKHVADVARPLAYGDIDAARQSVSLIVGRDPAQLDEAGIARASIESLAENTSDGVIAPLFWGTLLGLPGLVAYKAINTLDSMIGHRNTSYAAFGGFAARLDDVANLIPARLTGLVFACASTRLSAFGIMVRDAGRHRSPNAGWPEAAMAAALGIRLSGPRVYGKQQTDDPWLNSGASDPSAQDIRRALSLYLKAMAICGLLLFVVVLLQVAT</sequence>
<comment type="caution">
    <text evidence="9">Lacks conserved residue(s) required for the propagation of feature annotation.</text>
</comment>
<evidence type="ECO:0000256" key="3">
    <source>
        <dbReference type="ARBA" id="ARBA00006263"/>
    </source>
</evidence>
<dbReference type="PATRIC" id="fig|1280949.3.peg.3206"/>
<keyword evidence="8 9" id="KW-0472">Membrane</keyword>
<dbReference type="PANTHER" id="PTHR34308:SF1">
    <property type="entry name" value="COBALAMIN BIOSYNTHESIS PROTEIN CBIB"/>
    <property type="match status" value="1"/>
</dbReference>
<dbReference type="HAMAP" id="MF_00024">
    <property type="entry name" value="CobD_CbiB"/>
    <property type="match status" value="1"/>
</dbReference>
<keyword evidence="4 9" id="KW-1003">Cell membrane</keyword>
<dbReference type="NCBIfam" id="TIGR00380">
    <property type="entry name" value="cobal_cbiB"/>
    <property type="match status" value="1"/>
</dbReference>
<reference evidence="10 11" key="1">
    <citation type="journal article" date="2014" name="Antonie Van Leeuwenhoek">
        <title>Hyphomonas beringensis sp. nov. and Hyphomonas chukchiensis sp. nov., isolated from surface seawater of the Bering Sea and Chukchi Sea.</title>
        <authorList>
            <person name="Li C."/>
            <person name="Lai Q."/>
            <person name="Li G."/>
            <person name="Dong C."/>
            <person name="Wang J."/>
            <person name="Liao Y."/>
            <person name="Shao Z."/>
        </authorList>
    </citation>
    <scope>NUCLEOTIDE SEQUENCE [LARGE SCALE GENOMIC DNA]</scope>
    <source>
        <strain evidence="10 11">MHS-3</strain>
    </source>
</reference>
<feature type="transmembrane region" description="Helical" evidence="9">
    <location>
        <begin position="294"/>
        <end position="315"/>
    </location>
</feature>
<protein>
    <recommendedName>
        <fullName evidence="9">Cobalamin biosynthesis protein CobD</fullName>
    </recommendedName>
</protein>
<comment type="subcellular location">
    <subcellularLocation>
        <location evidence="1 9">Cell membrane</location>
        <topology evidence="1 9">Multi-pass membrane protein</topology>
    </subcellularLocation>
</comment>
<evidence type="ECO:0000313" key="11">
    <source>
        <dbReference type="Proteomes" id="UP000027446"/>
    </source>
</evidence>
<comment type="similarity">
    <text evidence="3 9">Belongs to the CobD/CbiB family.</text>
</comment>
<dbReference type="OrthoDB" id="9811967at2"/>
<evidence type="ECO:0000256" key="5">
    <source>
        <dbReference type="ARBA" id="ARBA00022573"/>
    </source>
</evidence>
<evidence type="ECO:0000256" key="4">
    <source>
        <dbReference type="ARBA" id="ARBA00022475"/>
    </source>
</evidence>
<dbReference type="RefSeq" id="WP_035573422.1">
    <property type="nucleotide sequence ID" value="NZ_ARYH01000003.1"/>
</dbReference>
<evidence type="ECO:0000256" key="7">
    <source>
        <dbReference type="ARBA" id="ARBA00022989"/>
    </source>
</evidence>
<keyword evidence="5 9" id="KW-0169">Cobalamin biosynthesis</keyword>
<comment type="pathway">
    <text evidence="2 9">Cofactor biosynthesis; adenosylcobalamin biosynthesis.</text>
</comment>
<proteinExistence type="inferred from homology"/>
<keyword evidence="7 9" id="KW-1133">Transmembrane helix</keyword>
<evidence type="ECO:0000256" key="8">
    <source>
        <dbReference type="ARBA" id="ARBA00023136"/>
    </source>
</evidence>
<comment type="function">
    <text evidence="9">Converts cobyric acid to cobinamide by the addition of aminopropanol on the F carboxylic group.</text>
</comment>
<dbReference type="GO" id="GO:0048472">
    <property type="term" value="F:threonine-phosphate decarboxylase activity"/>
    <property type="evidence" value="ECO:0007669"/>
    <property type="project" value="InterPro"/>
</dbReference>
<dbReference type="GO" id="GO:0005886">
    <property type="term" value="C:plasma membrane"/>
    <property type="evidence" value="ECO:0007669"/>
    <property type="project" value="UniProtKB-SubCell"/>
</dbReference>
<dbReference type="EMBL" id="ARYH01000003">
    <property type="protein sequence ID" value="KCZ83163.1"/>
    <property type="molecule type" value="Genomic_DNA"/>
</dbReference>
<dbReference type="AlphaFoldDB" id="A0A069E6F5"/>
<keyword evidence="11" id="KW-1185">Reference proteome</keyword>
<dbReference type="PANTHER" id="PTHR34308">
    <property type="entry name" value="COBALAMIN BIOSYNTHESIS PROTEIN CBIB"/>
    <property type="match status" value="1"/>
</dbReference>
<dbReference type="Pfam" id="PF03186">
    <property type="entry name" value="CobD_Cbib"/>
    <property type="match status" value="1"/>
</dbReference>
<dbReference type="STRING" id="1280949.HAD_15787"/>
<dbReference type="GO" id="GO:0015420">
    <property type="term" value="F:ABC-type vitamin B12 transporter activity"/>
    <property type="evidence" value="ECO:0007669"/>
    <property type="project" value="UniProtKB-UniRule"/>
</dbReference>
<name>A0A069E6F5_9PROT</name>
<feature type="transmembrane region" description="Helical" evidence="9">
    <location>
        <begin position="54"/>
        <end position="76"/>
    </location>
</feature>